<dbReference type="Proteomes" id="UP001320706">
    <property type="component" value="Unassembled WGS sequence"/>
</dbReference>
<keyword evidence="2" id="KW-1185">Reference proteome</keyword>
<name>A0ACC3SPQ1_9PEZI</name>
<protein>
    <submittedName>
        <fullName evidence="1">Uncharacterized protein</fullName>
    </submittedName>
</protein>
<dbReference type="EMBL" id="JAMKPW020000002">
    <property type="protein sequence ID" value="KAK8220007.1"/>
    <property type="molecule type" value="Genomic_DNA"/>
</dbReference>
<evidence type="ECO:0000313" key="2">
    <source>
        <dbReference type="Proteomes" id="UP001320706"/>
    </source>
</evidence>
<sequence>MVDVYRIDKAQRQCYRDCSRSNPITLAFHVTPAAACRSCMQAVTRRNREPRTAFVSGHLTSQNTRSIDVVVDSRRGEVNLARCGNSPCPITYANLIHLYVTRTPSPQPISCAHSLRS</sequence>
<gene>
    <name evidence="1" type="ORF">M8818_000423</name>
</gene>
<evidence type="ECO:0000313" key="1">
    <source>
        <dbReference type="EMBL" id="KAK8220007.1"/>
    </source>
</evidence>
<reference evidence="1" key="1">
    <citation type="submission" date="2024-02" db="EMBL/GenBank/DDBJ databases">
        <title>Metagenome Assembled Genome of Zalaria obscura JY119.</title>
        <authorList>
            <person name="Vighnesh L."/>
            <person name="Jagadeeshwari U."/>
            <person name="Venkata Ramana C."/>
            <person name="Sasikala C."/>
        </authorList>
    </citation>
    <scope>NUCLEOTIDE SEQUENCE</scope>
    <source>
        <strain evidence="1">JY119</strain>
    </source>
</reference>
<proteinExistence type="predicted"/>
<organism evidence="1 2">
    <name type="scientific">Zalaria obscura</name>
    <dbReference type="NCBI Taxonomy" id="2024903"/>
    <lineage>
        <taxon>Eukaryota</taxon>
        <taxon>Fungi</taxon>
        <taxon>Dikarya</taxon>
        <taxon>Ascomycota</taxon>
        <taxon>Pezizomycotina</taxon>
        <taxon>Dothideomycetes</taxon>
        <taxon>Dothideomycetidae</taxon>
        <taxon>Dothideales</taxon>
        <taxon>Zalariaceae</taxon>
        <taxon>Zalaria</taxon>
    </lineage>
</organism>
<comment type="caution">
    <text evidence="1">The sequence shown here is derived from an EMBL/GenBank/DDBJ whole genome shotgun (WGS) entry which is preliminary data.</text>
</comment>
<accession>A0ACC3SPQ1</accession>